<comment type="caution">
    <text evidence="2">The sequence shown here is derived from an EMBL/GenBank/DDBJ whole genome shotgun (WGS) entry which is preliminary data.</text>
</comment>
<dbReference type="AlphaFoldDB" id="A0A8J3N2G9"/>
<gene>
    <name evidence="2" type="ORF">KSF_055600</name>
</gene>
<dbReference type="GO" id="GO:0006780">
    <property type="term" value="P:uroporphyrinogen III biosynthetic process"/>
    <property type="evidence" value="ECO:0007669"/>
    <property type="project" value="InterPro"/>
</dbReference>
<dbReference type="PANTHER" id="PTHR40082:SF1">
    <property type="entry name" value="BLR5956 PROTEIN"/>
    <property type="match status" value="1"/>
</dbReference>
<dbReference type="GO" id="GO:0004852">
    <property type="term" value="F:uroporphyrinogen-III synthase activity"/>
    <property type="evidence" value="ECO:0007669"/>
    <property type="project" value="InterPro"/>
</dbReference>
<keyword evidence="3" id="KW-1185">Reference proteome</keyword>
<dbReference type="PANTHER" id="PTHR40082">
    <property type="entry name" value="BLR5956 PROTEIN"/>
    <property type="match status" value="1"/>
</dbReference>
<dbReference type="Gene3D" id="3.40.50.10090">
    <property type="match status" value="2"/>
</dbReference>
<name>A0A8J3N2G9_9CHLR</name>
<reference evidence="2" key="1">
    <citation type="submission" date="2020-10" db="EMBL/GenBank/DDBJ databases">
        <title>Taxonomic study of unclassified bacteria belonging to the class Ktedonobacteria.</title>
        <authorList>
            <person name="Yabe S."/>
            <person name="Wang C.M."/>
            <person name="Zheng Y."/>
            <person name="Sakai Y."/>
            <person name="Cavaletti L."/>
            <person name="Monciardini P."/>
            <person name="Donadio S."/>
        </authorList>
    </citation>
    <scope>NUCLEOTIDE SEQUENCE</scope>
    <source>
        <strain evidence="2">ID150040</strain>
    </source>
</reference>
<organism evidence="2 3">
    <name type="scientific">Reticulibacter mediterranei</name>
    <dbReference type="NCBI Taxonomy" id="2778369"/>
    <lineage>
        <taxon>Bacteria</taxon>
        <taxon>Bacillati</taxon>
        <taxon>Chloroflexota</taxon>
        <taxon>Ktedonobacteria</taxon>
        <taxon>Ktedonobacterales</taxon>
        <taxon>Reticulibacteraceae</taxon>
        <taxon>Reticulibacter</taxon>
    </lineage>
</organism>
<feature type="domain" description="Tetrapyrrole biosynthesis uroporphyrinogen III synthase" evidence="1">
    <location>
        <begin position="18"/>
        <end position="261"/>
    </location>
</feature>
<evidence type="ECO:0000313" key="3">
    <source>
        <dbReference type="Proteomes" id="UP000597444"/>
    </source>
</evidence>
<evidence type="ECO:0000313" key="2">
    <source>
        <dbReference type="EMBL" id="GHO95512.1"/>
    </source>
</evidence>
<proteinExistence type="predicted"/>
<dbReference type="InterPro" id="IPR039793">
    <property type="entry name" value="UROS/Hem4"/>
</dbReference>
<evidence type="ECO:0000259" key="1">
    <source>
        <dbReference type="Pfam" id="PF02602"/>
    </source>
</evidence>
<sequence>MSGFKDARIALLEARMSSEMADLVRRHGGNPYNVPAVREVPIESQSEVTTFINHLTQGKISIAVFFTGVGVNALFKQAEQLGRLAELQDALRQLTVVSRGPKPGAALKRAGIPIALSAAEPYTTEELLQATLTLDLNGKVVGVVHYGERNEQLTSALKERGASIEELCLYEWLLPEDLTSLQTLVHEIIDGHVDAVVFTSQIQIRHLFLVAEDMHLTHELTTALQSRTVVASVGPTCTGVLHQYGVTPHVIPEHPKMGHLVKTLAEYMA</sequence>
<dbReference type="EMBL" id="BNJK01000001">
    <property type="protein sequence ID" value="GHO95512.1"/>
    <property type="molecule type" value="Genomic_DNA"/>
</dbReference>
<dbReference type="InterPro" id="IPR003754">
    <property type="entry name" value="4pyrrol_synth_uPrphyn_synth"/>
</dbReference>
<dbReference type="RefSeq" id="WP_220206185.1">
    <property type="nucleotide sequence ID" value="NZ_BNJK01000001.1"/>
</dbReference>
<protein>
    <recommendedName>
        <fullName evidence="1">Tetrapyrrole biosynthesis uroporphyrinogen III synthase domain-containing protein</fullName>
    </recommendedName>
</protein>
<dbReference type="Pfam" id="PF02602">
    <property type="entry name" value="HEM4"/>
    <property type="match status" value="1"/>
</dbReference>
<accession>A0A8J3N2G9</accession>
<dbReference type="SUPFAM" id="SSF69618">
    <property type="entry name" value="HemD-like"/>
    <property type="match status" value="1"/>
</dbReference>
<dbReference type="CDD" id="cd06578">
    <property type="entry name" value="HemD"/>
    <property type="match status" value="1"/>
</dbReference>
<dbReference type="InterPro" id="IPR036108">
    <property type="entry name" value="4pyrrol_syn_uPrphyn_synt_sf"/>
</dbReference>
<dbReference type="Proteomes" id="UP000597444">
    <property type="component" value="Unassembled WGS sequence"/>
</dbReference>